<dbReference type="EMBL" id="CP060828">
    <property type="protein sequence ID" value="QNP68343.1"/>
    <property type="molecule type" value="Genomic_DNA"/>
</dbReference>
<dbReference type="EC" id="4.2.1.113" evidence="5 6"/>
<dbReference type="InterPro" id="IPR029065">
    <property type="entry name" value="Enolase_C-like"/>
</dbReference>
<dbReference type="PANTHER" id="PTHR48073:SF5">
    <property type="entry name" value="O-SUCCINYLBENZOATE SYNTHASE"/>
    <property type="match status" value="1"/>
</dbReference>
<dbReference type="GO" id="GO:0009234">
    <property type="term" value="P:menaquinone biosynthetic process"/>
    <property type="evidence" value="ECO:0007669"/>
    <property type="project" value="UniProtKB-UniRule"/>
</dbReference>
<dbReference type="Pfam" id="PF02746">
    <property type="entry name" value="MR_MLE_N"/>
    <property type="match status" value="1"/>
</dbReference>
<evidence type="ECO:0000256" key="1">
    <source>
        <dbReference type="ARBA" id="ARBA00001968"/>
    </source>
</evidence>
<evidence type="ECO:0000313" key="8">
    <source>
        <dbReference type="EMBL" id="QNP68343.1"/>
    </source>
</evidence>
<proteinExistence type="predicted"/>
<evidence type="ECO:0000256" key="5">
    <source>
        <dbReference type="ARBA" id="ARBA00029491"/>
    </source>
</evidence>
<comment type="cofactor">
    <cofactor evidence="1">
        <name>a divalent metal cation</name>
        <dbReference type="ChEBI" id="CHEBI:60240"/>
    </cofactor>
</comment>
<keyword evidence="3" id="KW-0460">Magnesium</keyword>
<accession>A0A7H0I6C7</accession>
<dbReference type="GO" id="GO:0046872">
    <property type="term" value="F:metal ion binding"/>
    <property type="evidence" value="ECO:0007669"/>
    <property type="project" value="UniProtKB-KW"/>
</dbReference>
<organism evidence="8 9">
    <name type="scientific">Streptomyces roseirectus</name>
    <dbReference type="NCBI Taxonomy" id="2768066"/>
    <lineage>
        <taxon>Bacteria</taxon>
        <taxon>Bacillati</taxon>
        <taxon>Actinomycetota</taxon>
        <taxon>Actinomycetes</taxon>
        <taxon>Kitasatosporales</taxon>
        <taxon>Streptomycetaceae</taxon>
        <taxon>Streptomyces</taxon>
    </lineage>
</organism>
<reference evidence="8 9" key="1">
    <citation type="submission" date="2020-08" db="EMBL/GenBank/DDBJ databases">
        <title>A novel species.</title>
        <authorList>
            <person name="Gao J."/>
        </authorList>
    </citation>
    <scope>NUCLEOTIDE SEQUENCE [LARGE SCALE GENOMIC DNA]</scope>
    <source>
        <strain evidence="8 9">CRXT-G-22</strain>
    </source>
</reference>
<evidence type="ECO:0000313" key="9">
    <source>
        <dbReference type="Proteomes" id="UP000516052"/>
    </source>
</evidence>
<dbReference type="GO" id="GO:0016854">
    <property type="term" value="F:racemase and epimerase activity"/>
    <property type="evidence" value="ECO:0007669"/>
    <property type="project" value="UniProtKB-ARBA"/>
</dbReference>
<dbReference type="InterPro" id="IPR036849">
    <property type="entry name" value="Enolase-like_C_sf"/>
</dbReference>
<keyword evidence="4 8" id="KW-0456">Lyase</keyword>
<dbReference type="GO" id="GO:0043748">
    <property type="term" value="F:O-succinylbenzoate synthase activity"/>
    <property type="evidence" value="ECO:0007669"/>
    <property type="project" value="UniProtKB-EC"/>
</dbReference>
<gene>
    <name evidence="8" type="primary">menC</name>
    <name evidence="8" type="ORF">IAG44_01890</name>
</gene>
<dbReference type="AlphaFoldDB" id="A0A7H0I6C7"/>
<keyword evidence="2" id="KW-0479">Metal-binding</keyword>
<dbReference type="SFLD" id="SFLDS00001">
    <property type="entry name" value="Enolase"/>
    <property type="match status" value="1"/>
</dbReference>
<keyword evidence="9" id="KW-1185">Reference proteome</keyword>
<dbReference type="UniPathway" id="UPA01057">
    <property type="reaction ID" value="UER00165"/>
</dbReference>
<dbReference type="InterPro" id="IPR010197">
    <property type="entry name" value="OSBS/NAAAR"/>
</dbReference>
<dbReference type="Proteomes" id="UP000516052">
    <property type="component" value="Chromosome"/>
</dbReference>
<dbReference type="SUPFAM" id="SSF54826">
    <property type="entry name" value="Enolase N-terminal domain-like"/>
    <property type="match status" value="1"/>
</dbReference>
<dbReference type="SMART" id="SM00922">
    <property type="entry name" value="MR_MLE"/>
    <property type="match status" value="1"/>
</dbReference>
<dbReference type="RefSeq" id="WP_187745385.1">
    <property type="nucleotide sequence ID" value="NZ_CP060828.1"/>
</dbReference>
<protein>
    <recommendedName>
        <fullName evidence="5 6">o-succinylbenzoate synthase</fullName>
        <ecNumber evidence="5 6">4.2.1.113</ecNumber>
    </recommendedName>
</protein>
<dbReference type="SUPFAM" id="SSF51604">
    <property type="entry name" value="Enolase C-terminal domain-like"/>
    <property type="match status" value="1"/>
</dbReference>
<dbReference type="Pfam" id="PF13378">
    <property type="entry name" value="MR_MLE_C"/>
    <property type="match status" value="1"/>
</dbReference>
<evidence type="ECO:0000256" key="3">
    <source>
        <dbReference type="ARBA" id="ARBA00022842"/>
    </source>
</evidence>
<dbReference type="InterPro" id="IPR013342">
    <property type="entry name" value="Mandelate_racemase_C"/>
</dbReference>
<dbReference type="NCBIfam" id="TIGR01928">
    <property type="entry name" value="menC_lowGC_arch"/>
    <property type="match status" value="1"/>
</dbReference>
<dbReference type="Gene3D" id="3.30.390.10">
    <property type="entry name" value="Enolase-like, N-terminal domain"/>
    <property type="match status" value="1"/>
</dbReference>
<dbReference type="Gene3D" id="3.20.20.120">
    <property type="entry name" value="Enolase-like C-terminal domain"/>
    <property type="match status" value="1"/>
</dbReference>
<dbReference type="PANTHER" id="PTHR48073">
    <property type="entry name" value="O-SUCCINYLBENZOATE SYNTHASE-RELATED"/>
    <property type="match status" value="1"/>
</dbReference>
<dbReference type="InterPro" id="IPR013341">
    <property type="entry name" value="Mandelate_racemase_N_dom"/>
</dbReference>
<dbReference type="SFLD" id="SFLDG00180">
    <property type="entry name" value="muconate_cycloisomerase"/>
    <property type="match status" value="1"/>
</dbReference>
<dbReference type="KEGG" id="sroi:IAG44_01890"/>
<evidence type="ECO:0000256" key="4">
    <source>
        <dbReference type="ARBA" id="ARBA00023239"/>
    </source>
</evidence>
<dbReference type="InterPro" id="IPR029017">
    <property type="entry name" value="Enolase-like_N"/>
</dbReference>
<name>A0A7H0I6C7_9ACTN</name>
<dbReference type="UniPathway" id="UPA00079"/>
<evidence type="ECO:0000256" key="2">
    <source>
        <dbReference type="ARBA" id="ARBA00022723"/>
    </source>
</evidence>
<evidence type="ECO:0000259" key="7">
    <source>
        <dbReference type="SMART" id="SM00922"/>
    </source>
</evidence>
<sequence>MTIERITLRLVTARLAHPFENRWQRYHTWTKLQVEVDGESDGTAGTGRAECSAMETPFYNYETIETAWYVIERFLGPMLLEAGRSDPVACMRLWREVNGHEEAKAALETALWDLQARLRGRPLCEELGGTVRPVPAGATVGIEPTVEELLASIAPSVRAGYRRVRLKIKPGWDLVPVREVVAAFPGLQVVADANAAYDETHLEHLTRLDGLGMHALEQPFPRQLLRTTAELQKRMATPICLDEQVHSLREVREAAELGACRMVNIKVGRVGGIGEALRVHDFCASAGIPAFVGAKWDQGIARWTNIAVATLPNMTEASDVGPSSTYYLDDGVEPPVVFHTPGFVLPGTGPGTAAEPTGTLTVERHTELTGKGPGTGAGR</sequence>
<evidence type="ECO:0000256" key="6">
    <source>
        <dbReference type="NCBIfam" id="TIGR01928"/>
    </source>
</evidence>
<feature type="domain" description="Mandelate racemase/muconate lactonizing enzyme C-terminal" evidence="7">
    <location>
        <begin position="146"/>
        <end position="238"/>
    </location>
</feature>